<dbReference type="RefSeq" id="WP_093743340.1">
    <property type="nucleotide sequence ID" value="NZ_FNBP01000008.1"/>
</dbReference>
<dbReference type="EMBL" id="FNBP01000008">
    <property type="protein sequence ID" value="SDG51528.1"/>
    <property type="molecule type" value="Genomic_DNA"/>
</dbReference>
<gene>
    <name evidence="2" type="ORF">SAMN04489759_108128</name>
</gene>
<sequence length="90" mass="9951">MKKTLVTTALILATAGSAAFAQGMEGHQIGYNDKAANEAIYSSRSLNDQDLKLERDVFLRGQFRTDVDENQVITVFPTQDENLDDGAFPR</sequence>
<dbReference type="AlphaFoldDB" id="A0A1G7UW47"/>
<evidence type="ECO:0000313" key="2">
    <source>
        <dbReference type="EMBL" id="SDG51528.1"/>
    </source>
</evidence>
<organism evidence="2 3">
    <name type="scientific">Sulfitobacter delicatus</name>
    <dbReference type="NCBI Taxonomy" id="218672"/>
    <lineage>
        <taxon>Bacteria</taxon>
        <taxon>Pseudomonadati</taxon>
        <taxon>Pseudomonadota</taxon>
        <taxon>Alphaproteobacteria</taxon>
        <taxon>Rhodobacterales</taxon>
        <taxon>Roseobacteraceae</taxon>
        <taxon>Sulfitobacter</taxon>
    </lineage>
</organism>
<feature type="signal peptide" evidence="1">
    <location>
        <begin position="1"/>
        <end position="21"/>
    </location>
</feature>
<evidence type="ECO:0000256" key="1">
    <source>
        <dbReference type="SAM" id="SignalP"/>
    </source>
</evidence>
<dbReference type="STRING" id="218672.SAMN04489759_108128"/>
<keyword evidence="3" id="KW-1185">Reference proteome</keyword>
<keyword evidence="1" id="KW-0732">Signal</keyword>
<protein>
    <submittedName>
        <fullName evidence="2">Uncharacterized protein</fullName>
    </submittedName>
</protein>
<feature type="chain" id="PRO_5011712663" evidence="1">
    <location>
        <begin position="22"/>
        <end position="90"/>
    </location>
</feature>
<proteinExistence type="predicted"/>
<reference evidence="3" key="1">
    <citation type="submission" date="2016-10" db="EMBL/GenBank/DDBJ databases">
        <authorList>
            <person name="Varghese N."/>
            <person name="Submissions S."/>
        </authorList>
    </citation>
    <scope>NUCLEOTIDE SEQUENCE [LARGE SCALE GENOMIC DNA]</scope>
    <source>
        <strain evidence="3">DSM 16477</strain>
    </source>
</reference>
<accession>A0A1G7UW47</accession>
<evidence type="ECO:0000313" key="3">
    <source>
        <dbReference type="Proteomes" id="UP000199399"/>
    </source>
</evidence>
<name>A0A1G7UW47_9RHOB</name>
<dbReference type="Proteomes" id="UP000199399">
    <property type="component" value="Unassembled WGS sequence"/>
</dbReference>